<keyword evidence="1" id="KW-0805">Transcription regulation</keyword>
<dbReference type="RefSeq" id="WP_251871022.1">
    <property type="nucleotide sequence ID" value="NZ_CP098755.1"/>
</dbReference>
<dbReference type="PROSITE" id="PS50949">
    <property type="entry name" value="HTH_GNTR"/>
    <property type="match status" value="1"/>
</dbReference>
<dbReference type="SMART" id="SM00895">
    <property type="entry name" value="FCD"/>
    <property type="match status" value="1"/>
</dbReference>
<organism evidence="5 6">
    <name type="scientific">Brevibacillus ruminantium</name>
    <dbReference type="NCBI Taxonomy" id="2950604"/>
    <lineage>
        <taxon>Bacteria</taxon>
        <taxon>Bacillati</taxon>
        <taxon>Bacillota</taxon>
        <taxon>Bacilli</taxon>
        <taxon>Bacillales</taxon>
        <taxon>Paenibacillaceae</taxon>
        <taxon>Brevibacillus</taxon>
    </lineage>
</organism>
<dbReference type="SUPFAM" id="SSF46785">
    <property type="entry name" value="Winged helix' DNA-binding domain"/>
    <property type="match status" value="1"/>
</dbReference>
<evidence type="ECO:0000256" key="3">
    <source>
        <dbReference type="ARBA" id="ARBA00023163"/>
    </source>
</evidence>
<dbReference type="PANTHER" id="PTHR43537:SF47">
    <property type="entry name" value="REGULATORY PROTEIN GNTR HTH"/>
    <property type="match status" value="1"/>
</dbReference>
<protein>
    <submittedName>
        <fullName evidence="5">FadR family transcriptional regulator</fullName>
    </submittedName>
</protein>
<feature type="domain" description="HTH gntR-type" evidence="4">
    <location>
        <begin position="9"/>
        <end position="77"/>
    </location>
</feature>
<dbReference type="InterPro" id="IPR000524">
    <property type="entry name" value="Tscrpt_reg_HTH_GntR"/>
</dbReference>
<dbReference type="SMART" id="SM00345">
    <property type="entry name" value="HTH_GNTR"/>
    <property type="match status" value="1"/>
</dbReference>
<dbReference type="PRINTS" id="PR00035">
    <property type="entry name" value="HTHGNTR"/>
</dbReference>
<dbReference type="Pfam" id="PF07729">
    <property type="entry name" value="FCD"/>
    <property type="match status" value="1"/>
</dbReference>
<evidence type="ECO:0000256" key="1">
    <source>
        <dbReference type="ARBA" id="ARBA00023015"/>
    </source>
</evidence>
<evidence type="ECO:0000259" key="4">
    <source>
        <dbReference type="PROSITE" id="PS50949"/>
    </source>
</evidence>
<gene>
    <name evidence="5" type="ORF">NDK47_17450</name>
</gene>
<name>A0ABY4W9Q7_9BACL</name>
<dbReference type="CDD" id="cd07377">
    <property type="entry name" value="WHTH_GntR"/>
    <property type="match status" value="1"/>
</dbReference>
<sequence>MKLRQTARLTLVEQVVGQIDGLIRSGAWPVGTRIPPEPELVQQLGVSRNTIREAVRALVHSGMLETRQGDGTYVNSSSDLGAALQRRCRRSNTVEILEVRSALEQEAARLAAIRRTDEDVEEMKRWLSVSAAAQTIETYIEADMKLHQAIVKAAYNSMLAELYEHMTDAIYESIGESVQHLIFSPDSQRFAEHKQMHKQMVENIIAREPEASMLAVRAHIEASQQALQIRERGESDE</sequence>
<keyword evidence="3" id="KW-0804">Transcription</keyword>
<dbReference type="Gene3D" id="1.20.120.530">
    <property type="entry name" value="GntR ligand-binding domain-like"/>
    <property type="match status" value="1"/>
</dbReference>
<dbReference type="EMBL" id="CP098755">
    <property type="protein sequence ID" value="USG63936.1"/>
    <property type="molecule type" value="Genomic_DNA"/>
</dbReference>
<evidence type="ECO:0000256" key="2">
    <source>
        <dbReference type="ARBA" id="ARBA00023125"/>
    </source>
</evidence>
<accession>A0ABY4W9Q7</accession>
<keyword evidence="6" id="KW-1185">Reference proteome</keyword>
<evidence type="ECO:0000313" key="6">
    <source>
        <dbReference type="Proteomes" id="UP001056500"/>
    </source>
</evidence>
<dbReference type="InterPro" id="IPR036388">
    <property type="entry name" value="WH-like_DNA-bd_sf"/>
</dbReference>
<dbReference type="PANTHER" id="PTHR43537">
    <property type="entry name" value="TRANSCRIPTIONAL REGULATOR, GNTR FAMILY"/>
    <property type="match status" value="1"/>
</dbReference>
<dbReference type="Pfam" id="PF00392">
    <property type="entry name" value="GntR"/>
    <property type="match status" value="1"/>
</dbReference>
<dbReference type="SUPFAM" id="SSF48008">
    <property type="entry name" value="GntR ligand-binding domain-like"/>
    <property type="match status" value="1"/>
</dbReference>
<keyword evidence="2" id="KW-0238">DNA-binding</keyword>
<evidence type="ECO:0000313" key="5">
    <source>
        <dbReference type="EMBL" id="USG63936.1"/>
    </source>
</evidence>
<proteinExistence type="predicted"/>
<dbReference type="Gene3D" id="1.10.10.10">
    <property type="entry name" value="Winged helix-like DNA-binding domain superfamily/Winged helix DNA-binding domain"/>
    <property type="match status" value="1"/>
</dbReference>
<dbReference type="InterPro" id="IPR011711">
    <property type="entry name" value="GntR_C"/>
</dbReference>
<reference evidence="5" key="1">
    <citation type="submission" date="2022-06" db="EMBL/GenBank/DDBJ databases">
        <title>Genome sequencing of Brevibacillus sp. BB3-R1.</title>
        <authorList>
            <person name="Heo J."/>
            <person name="Lee D."/>
            <person name="Won M."/>
            <person name="Han B.-H."/>
            <person name="Hong S.-B."/>
            <person name="Kwon S.-W."/>
        </authorList>
    </citation>
    <scope>NUCLEOTIDE SEQUENCE</scope>
    <source>
        <strain evidence="5">BB3-R1</strain>
    </source>
</reference>
<dbReference type="Proteomes" id="UP001056500">
    <property type="component" value="Chromosome"/>
</dbReference>
<dbReference type="InterPro" id="IPR008920">
    <property type="entry name" value="TF_FadR/GntR_C"/>
</dbReference>
<dbReference type="InterPro" id="IPR036390">
    <property type="entry name" value="WH_DNA-bd_sf"/>
</dbReference>